<dbReference type="Pfam" id="PF03372">
    <property type="entry name" value="Exo_endo_phos"/>
    <property type="match status" value="1"/>
</dbReference>
<sequence>MTFAYTFSNDQSLHPEFQTIVLPNVDTAKKLNLLSWNIKMFPNPYGWFHNSLARTKNISKLLQEFEQYDIILFQEAYSIQFCSIIYKSLHSMYPYQILPKEQGVVKQNSGLWAISRVPIKLKDEIFFTQTRAWDKLASKGAKLYSITINKQEFHIINTHMQSDYNQNYSDIRISQYTEINDKLVQPHSKIGIPLILCGDLNISKQTKLQK</sequence>
<dbReference type="InterPro" id="IPR038772">
    <property type="entry name" value="Sph/SMPD2-like"/>
</dbReference>
<reference evidence="2" key="1">
    <citation type="submission" date="2018-05" db="EMBL/GenBank/DDBJ databases">
        <authorList>
            <person name="Lanie J.A."/>
            <person name="Ng W.-L."/>
            <person name="Kazmierczak K.M."/>
            <person name="Andrzejewski T.M."/>
            <person name="Davidsen T.M."/>
            <person name="Wayne K.J."/>
            <person name="Tettelin H."/>
            <person name="Glass J.I."/>
            <person name="Rusch D."/>
            <person name="Podicherti R."/>
            <person name="Tsui H.-C.T."/>
            <person name="Winkler M.E."/>
        </authorList>
    </citation>
    <scope>NUCLEOTIDE SEQUENCE</scope>
</reference>
<dbReference type="PANTHER" id="PTHR16320">
    <property type="entry name" value="SPHINGOMYELINASE FAMILY MEMBER"/>
    <property type="match status" value="1"/>
</dbReference>
<evidence type="ECO:0000313" key="2">
    <source>
        <dbReference type="EMBL" id="SVE14296.1"/>
    </source>
</evidence>
<dbReference type="GO" id="GO:0004767">
    <property type="term" value="F:sphingomyelin phosphodiesterase activity"/>
    <property type="evidence" value="ECO:0007669"/>
    <property type="project" value="InterPro"/>
</dbReference>
<dbReference type="SUPFAM" id="SSF56219">
    <property type="entry name" value="DNase I-like"/>
    <property type="match status" value="1"/>
</dbReference>
<dbReference type="InterPro" id="IPR005135">
    <property type="entry name" value="Endo/exonuclease/phosphatase"/>
</dbReference>
<dbReference type="PANTHER" id="PTHR16320:SF23">
    <property type="entry name" value="SPHINGOMYELINASE C 1"/>
    <property type="match status" value="1"/>
</dbReference>
<protein>
    <recommendedName>
        <fullName evidence="1">Endonuclease/exonuclease/phosphatase domain-containing protein</fullName>
    </recommendedName>
</protein>
<proteinExistence type="predicted"/>
<evidence type="ECO:0000259" key="1">
    <source>
        <dbReference type="Pfam" id="PF03372"/>
    </source>
</evidence>
<dbReference type="AlphaFoldDB" id="A0A383B290"/>
<name>A0A383B290_9ZZZZ</name>
<feature type="non-terminal residue" evidence="2">
    <location>
        <position position="210"/>
    </location>
</feature>
<organism evidence="2">
    <name type="scientific">marine metagenome</name>
    <dbReference type="NCBI Taxonomy" id="408172"/>
    <lineage>
        <taxon>unclassified sequences</taxon>
        <taxon>metagenomes</taxon>
        <taxon>ecological metagenomes</taxon>
    </lineage>
</organism>
<dbReference type="InterPro" id="IPR036691">
    <property type="entry name" value="Endo/exonu/phosph_ase_sf"/>
</dbReference>
<accession>A0A383B290</accession>
<dbReference type="EMBL" id="UINC01197022">
    <property type="protein sequence ID" value="SVE14296.1"/>
    <property type="molecule type" value="Genomic_DNA"/>
</dbReference>
<feature type="domain" description="Endonuclease/exonuclease/phosphatase" evidence="1">
    <location>
        <begin position="34"/>
        <end position="202"/>
    </location>
</feature>
<dbReference type="Gene3D" id="3.60.10.10">
    <property type="entry name" value="Endonuclease/exonuclease/phosphatase"/>
    <property type="match status" value="1"/>
</dbReference>
<gene>
    <name evidence="2" type="ORF">METZ01_LOCUS467150</name>
</gene>